<evidence type="ECO:0000313" key="2">
    <source>
        <dbReference type="EMBL" id="BDZ47532.1"/>
    </source>
</evidence>
<feature type="compositionally biased region" description="Acidic residues" evidence="1">
    <location>
        <begin position="279"/>
        <end position="300"/>
    </location>
</feature>
<evidence type="ECO:0000313" key="3">
    <source>
        <dbReference type="Proteomes" id="UP001321498"/>
    </source>
</evidence>
<sequence>MIPADVTPQDLPKAARIELKTLTKENADWVATHMVMAARLLDEDPQLAHQHALSAARKGGRIAIVRETLAITAYTVGDFALALRELRTFRRISGSNDQLPLMVDSERGVGRPDRALELGRSVPRETLPVDVQVGLSIAMSGARLDLGQTELALAELEIPQLDPDRAFSYSPPLFRAYAEVLDEVGRTDEAEQWRTRADIAEDALEPEDDEVVEIEELDDEDDDIEYAAEDTAEGFGETDLDDEAELEDDLDGSDESVIDTEVTDEPGPAEAGAIQELDGFAELEDSSDAAGEEPDAPDAR</sequence>
<evidence type="ECO:0000256" key="1">
    <source>
        <dbReference type="SAM" id="MobiDB-lite"/>
    </source>
</evidence>
<dbReference type="Proteomes" id="UP001321498">
    <property type="component" value="Chromosome"/>
</dbReference>
<organism evidence="2 3">
    <name type="scientific">Naasia aerilata</name>
    <dbReference type="NCBI Taxonomy" id="1162966"/>
    <lineage>
        <taxon>Bacteria</taxon>
        <taxon>Bacillati</taxon>
        <taxon>Actinomycetota</taxon>
        <taxon>Actinomycetes</taxon>
        <taxon>Micrococcales</taxon>
        <taxon>Microbacteriaceae</taxon>
        <taxon>Naasia</taxon>
    </lineage>
</organism>
<dbReference type="RefSeq" id="WP_286277426.1">
    <property type="nucleotide sequence ID" value="NZ_AP027731.1"/>
</dbReference>
<feature type="region of interest" description="Disordered" evidence="1">
    <location>
        <begin position="230"/>
        <end position="300"/>
    </location>
</feature>
<proteinExistence type="predicted"/>
<protein>
    <recommendedName>
        <fullName evidence="4">TPR-repeat-containing protein</fullName>
    </recommendedName>
</protein>
<evidence type="ECO:0008006" key="4">
    <source>
        <dbReference type="Google" id="ProtNLM"/>
    </source>
</evidence>
<feature type="compositionally biased region" description="Acidic residues" evidence="1">
    <location>
        <begin position="230"/>
        <end position="264"/>
    </location>
</feature>
<name>A0ABM8GGQ0_9MICO</name>
<gene>
    <name evidence="2" type="ORF">GCM10025866_34410</name>
</gene>
<accession>A0ABM8GGQ0</accession>
<dbReference type="EMBL" id="AP027731">
    <property type="protein sequence ID" value="BDZ47532.1"/>
    <property type="molecule type" value="Genomic_DNA"/>
</dbReference>
<reference evidence="3" key="1">
    <citation type="journal article" date="2019" name="Int. J. Syst. Evol. Microbiol.">
        <title>The Global Catalogue of Microorganisms (GCM) 10K type strain sequencing project: providing services to taxonomists for standard genome sequencing and annotation.</title>
        <authorList>
            <consortium name="The Broad Institute Genomics Platform"/>
            <consortium name="The Broad Institute Genome Sequencing Center for Infectious Disease"/>
            <person name="Wu L."/>
            <person name="Ma J."/>
        </authorList>
    </citation>
    <scope>NUCLEOTIDE SEQUENCE [LARGE SCALE GENOMIC DNA]</scope>
    <source>
        <strain evidence="3">NBRC 108725</strain>
    </source>
</reference>
<keyword evidence="3" id="KW-1185">Reference proteome</keyword>